<reference evidence="1 3" key="1">
    <citation type="journal article" date="2007" name="Science">
        <title>Draft genome of the filarial nematode parasite Brugia malayi.</title>
        <authorList>
            <person name="Ghedin E."/>
            <person name="Wang S."/>
            <person name="Spiro D."/>
            <person name="Caler E."/>
            <person name="Zhao Q."/>
            <person name="Crabtree J."/>
            <person name="Allen J.E."/>
            <person name="Delcher A.L."/>
            <person name="Guiliano D.B."/>
            <person name="Miranda-Saavedra D."/>
            <person name="Angiuoli S.V."/>
            <person name="Creasy T."/>
            <person name="Amedeo P."/>
            <person name="Haas B."/>
            <person name="El-Sayed N.M."/>
            <person name="Wortman J.R."/>
            <person name="Feldblyum T."/>
            <person name="Tallon L."/>
            <person name="Schatz M."/>
            <person name="Shumway M."/>
            <person name="Koo H."/>
            <person name="Salzberg S.L."/>
            <person name="Schobel S."/>
            <person name="Pertea M."/>
            <person name="Pop M."/>
            <person name="White O."/>
            <person name="Barton G.J."/>
            <person name="Carlow C.K."/>
            <person name="Crawford M.J."/>
            <person name="Daub J."/>
            <person name="Dimmic M.W."/>
            <person name="Estes C.F."/>
            <person name="Foster J.M."/>
            <person name="Ganatra M."/>
            <person name="Gregory W.F."/>
            <person name="Johnson N.M."/>
            <person name="Jin J."/>
            <person name="Komuniecki R."/>
            <person name="Korf I."/>
            <person name="Kumar S."/>
            <person name="Laney S."/>
            <person name="Li B.W."/>
            <person name="Li W."/>
            <person name="Lindblom T.H."/>
            <person name="Lustigman S."/>
            <person name="Ma D."/>
            <person name="Maina C.V."/>
            <person name="Martin D.M."/>
            <person name="McCarter J.P."/>
            <person name="McReynolds L."/>
            <person name="Mitreva M."/>
            <person name="Nutman T.B."/>
            <person name="Parkinson J."/>
            <person name="Peregrin-Alvarez J.M."/>
            <person name="Poole C."/>
            <person name="Ren Q."/>
            <person name="Saunders L."/>
            <person name="Sluder A.E."/>
            <person name="Smith K."/>
            <person name="Stanke M."/>
            <person name="Unnasch T.R."/>
            <person name="Ware J."/>
            <person name="Wei A.D."/>
            <person name="Weil G."/>
            <person name="Williams D.J."/>
            <person name="Zhang Y."/>
            <person name="Williams S.A."/>
            <person name="Fraser-Liggett C."/>
            <person name="Slatko B."/>
            <person name="Blaxter M.L."/>
            <person name="Scott A.L."/>
        </authorList>
    </citation>
    <scope>NUCLEOTIDE SEQUENCE</scope>
    <source>
        <strain evidence="1 3">FR3</strain>
    </source>
</reference>
<gene>
    <name evidence="1 4 5" type="ORF">Bm8886</name>
    <name evidence="2" type="ORF">BM_BM8886</name>
    <name evidence="1" type="ORF">BM_Bm8886</name>
</gene>
<accession>A0A4E9FEL2</accession>
<dbReference type="CTD" id="66060342"/>
<dbReference type="WBParaSite" id="Bm8886.1">
    <property type="protein sequence ID" value="Bm8886.1"/>
    <property type="gene ID" value="WBGene00229147"/>
</dbReference>
<keyword evidence="3" id="KW-1185">Reference proteome</keyword>
<reference evidence="2" key="3">
    <citation type="submission" date="2019-04" db="EMBL/GenBank/DDBJ databases">
        <authorList>
            <person name="Howe K."/>
            <person name="Paulini M."/>
            <person name="Williams G."/>
        </authorList>
    </citation>
    <scope>NUCLEOTIDE SEQUENCE [LARGE SCALE GENOMIC DNA]</scope>
    <source>
        <strain evidence="2">FR3</strain>
    </source>
</reference>
<evidence type="ECO:0000313" key="2">
    <source>
        <dbReference type="EMBL" id="VIO94766.1"/>
    </source>
</evidence>
<dbReference type="KEGG" id="bmy:BM_BM8886"/>
<dbReference type="RefSeq" id="XP_042935181.1">
    <property type="nucleotide sequence ID" value="XM_043079247.1"/>
</dbReference>
<reference evidence="1" key="2">
    <citation type="submission" date="2012-12" db="EMBL/GenBank/DDBJ databases">
        <authorList>
            <person name="Gao Y.W."/>
            <person name="Fan S.T."/>
            <person name="Sun H.T."/>
            <person name="Wang Z."/>
            <person name="Gao X.L."/>
            <person name="Li Y.G."/>
            <person name="Wang T.C."/>
            <person name="Zhang K."/>
            <person name="Xu W.W."/>
            <person name="Yu Z.J."/>
            <person name="Xia X.Z."/>
        </authorList>
    </citation>
    <scope>NUCLEOTIDE SEQUENCE</scope>
    <source>
        <strain evidence="1">FR3</strain>
    </source>
</reference>
<dbReference type="Proteomes" id="UP000006672">
    <property type="component" value="Unassembled WGS sequence"/>
</dbReference>
<reference evidence="4" key="4">
    <citation type="submission" date="2019-12" db="UniProtKB">
        <authorList>
            <consortium name="WormBaseParasite"/>
        </authorList>
    </citation>
    <scope>IDENTIFICATION</scope>
</reference>
<dbReference type="EMBL" id="LN856766">
    <property type="protein sequence ID" value="CDP92181.1"/>
    <property type="molecule type" value="Genomic_DNA"/>
</dbReference>
<organism evidence="1">
    <name type="scientific">Brugia malayi</name>
    <name type="common">Filarial nematode worm</name>
    <dbReference type="NCBI Taxonomy" id="6279"/>
    <lineage>
        <taxon>Eukaryota</taxon>
        <taxon>Metazoa</taxon>
        <taxon>Ecdysozoa</taxon>
        <taxon>Nematoda</taxon>
        <taxon>Chromadorea</taxon>
        <taxon>Rhabditida</taxon>
        <taxon>Spirurina</taxon>
        <taxon>Spiruromorpha</taxon>
        <taxon>Filarioidea</taxon>
        <taxon>Onchocercidae</taxon>
        <taxon>Brugia</taxon>
    </lineage>
</organism>
<evidence type="ECO:0000313" key="5">
    <source>
        <dbReference type="WormBase" id="Bm8886"/>
    </source>
</evidence>
<proteinExistence type="predicted"/>
<evidence type="ECO:0000313" key="1">
    <source>
        <dbReference type="EMBL" id="CDP92181.1"/>
    </source>
</evidence>
<dbReference type="GeneID" id="66060342"/>
<name>A0A0K0JXD3_BRUMA</name>
<accession>A0A0K0JXD3</accession>
<sequence length="36" mass="4323">MEVGRRCYEWKVQKVDDGEYIGSNEYEKGCVNRKRP</sequence>
<evidence type="ECO:0000313" key="4">
    <source>
        <dbReference type="WBParaSite" id="Bm8886.1"/>
    </source>
</evidence>
<protein>
    <submittedName>
        <fullName evidence="1 4">Bm8886</fullName>
    </submittedName>
</protein>
<dbReference type="AlphaFoldDB" id="A0A0K0JXD3"/>
<dbReference type="EMBL" id="CAAKNF010000193">
    <property type="protein sequence ID" value="VIO94766.1"/>
    <property type="molecule type" value="Genomic_DNA"/>
</dbReference>
<evidence type="ECO:0000313" key="3">
    <source>
        <dbReference type="Proteomes" id="UP000006672"/>
    </source>
</evidence>
<dbReference type="WormBase" id="Bm8886">
    <property type="protein sequence ID" value="BM08735"/>
    <property type="gene ID" value="WBGene00229147"/>
</dbReference>